<reference evidence="2" key="1">
    <citation type="submission" date="2014-09" db="EMBL/GenBank/DDBJ databases">
        <authorList>
            <person name="Magalhaes I.L.F."/>
            <person name="Oliveira U."/>
            <person name="Santos F.R."/>
            <person name="Vidigal T.H.D.A."/>
            <person name="Brescovit A.D."/>
            <person name="Santos A.J."/>
        </authorList>
    </citation>
    <scope>NUCLEOTIDE SEQUENCE</scope>
    <source>
        <tissue evidence="2">Shoot tissue taken approximately 20 cm above the soil surface</tissue>
    </source>
</reference>
<evidence type="ECO:0000256" key="1">
    <source>
        <dbReference type="SAM" id="MobiDB-lite"/>
    </source>
</evidence>
<dbReference type="AlphaFoldDB" id="A0A0A9EL55"/>
<organism evidence="2">
    <name type="scientific">Arundo donax</name>
    <name type="common">Giant reed</name>
    <name type="synonym">Donax arundinaceus</name>
    <dbReference type="NCBI Taxonomy" id="35708"/>
    <lineage>
        <taxon>Eukaryota</taxon>
        <taxon>Viridiplantae</taxon>
        <taxon>Streptophyta</taxon>
        <taxon>Embryophyta</taxon>
        <taxon>Tracheophyta</taxon>
        <taxon>Spermatophyta</taxon>
        <taxon>Magnoliopsida</taxon>
        <taxon>Liliopsida</taxon>
        <taxon>Poales</taxon>
        <taxon>Poaceae</taxon>
        <taxon>PACMAD clade</taxon>
        <taxon>Arundinoideae</taxon>
        <taxon>Arundineae</taxon>
        <taxon>Arundo</taxon>
    </lineage>
</organism>
<accession>A0A0A9EL55</accession>
<evidence type="ECO:0000313" key="2">
    <source>
        <dbReference type="EMBL" id="JAE00837.1"/>
    </source>
</evidence>
<reference evidence="2" key="2">
    <citation type="journal article" date="2015" name="Data Brief">
        <title>Shoot transcriptome of the giant reed, Arundo donax.</title>
        <authorList>
            <person name="Barrero R.A."/>
            <person name="Guerrero F.D."/>
            <person name="Moolhuijzen P."/>
            <person name="Goolsby J.A."/>
            <person name="Tidwell J."/>
            <person name="Bellgard S.E."/>
            <person name="Bellgard M.I."/>
        </authorList>
    </citation>
    <scope>NUCLEOTIDE SEQUENCE</scope>
    <source>
        <tissue evidence="2">Shoot tissue taken approximately 20 cm above the soil surface</tissue>
    </source>
</reference>
<feature type="region of interest" description="Disordered" evidence="1">
    <location>
        <begin position="1"/>
        <end position="74"/>
    </location>
</feature>
<dbReference type="EMBL" id="GBRH01197059">
    <property type="protein sequence ID" value="JAE00837.1"/>
    <property type="molecule type" value="Transcribed_RNA"/>
</dbReference>
<proteinExistence type="predicted"/>
<sequence>MGRRRVHDKAPIDLDSDNNVVESKSKRPRTRRTTAMKTSGSSKNVLPSFYDNLPQNRSSRNATSRRNKANQDKLDTDIFELYMEDLWKRIDEDKKSFL</sequence>
<name>A0A0A9EL55_ARUDO</name>
<protein>
    <submittedName>
        <fullName evidence="2">Uncharacterized protein</fullName>
    </submittedName>
</protein>
<feature type="compositionally biased region" description="Polar residues" evidence="1">
    <location>
        <begin position="35"/>
        <end position="45"/>
    </location>
</feature>